<gene>
    <name evidence="1" type="ORF">ABWT76_005188</name>
</gene>
<reference evidence="1" key="1">
    <citation type="submission" date="2024-07" db="EMBL/GenBank/DDBJ databases">
        <authorList>
            <person name="Kim Y.J."/>
            <person name="Jeong J.Y."/>
        </authorList>
    </citation>
    <scope>NUCLEOTIDE SEQUENCE</scope>
    <source>
        <strain evidence="1">GIHE-MW2</strain>
    </source>
</reference>
<organism evidence="1">
    <name type="scientific">Planktothricoides raciborskii GIHE-MW2</name>
    <dbReference type="NCBI Taxonomy" id="2792601"/>
    <lineage>
        <taxon>Bacteria</taxon>
        <taxon>Bacillati</taxon>
        <taxon>Cyanobacteriota</taxon>
        <taxon>Cyanophyceae</taxon>
        <taxon>Oscillatoriophycideae</taxon>
        <taxon>Oscillatoriales</taxon>
        <taxon>Oscillatoriaceae</taxon>
        <taxon>Planktothricoides</taxon>
    </lineage>
</organism>
<name>A0AAU8JD48_9CYAN</name>
<dbReference type="AlphaFoldDB" id="A0AAU8JD48"/>
<protein>
    <submittedName>
        <fullName evidence="1">Uncharacterized protein</fullName>
    </submittedName>
</protein>
<evidence type="ECO:0000313" key="1">
    <source>
        <dbReference type="EMBL" id="XCM36429.1"/>
    </source>
</evidence>
<dbReference type="RefSeq" id="WP_156332106.1">
    <property type="nucleotide sequence ID" value="NZ_CP159837.1"/>
</dbReference>
<accession>A0AAU8JD48</accession>
<sequence length="93" mass="10423">MTRFPSRVGAIAILLTRKRDQVSDMLLSSLKMSMTLRIQNSPSLTLNYLIIQFLVEICQSTAFDSHGSAASQFLDTFRSDRVAATCIPVLYFC</sequence>
<proteinExistence type="predicted"/>
<dbReference type="EMBL" id="CP159837">
    <property type="protein sequence ID" value="XCM36429.1"/>
    <property type="molecule type" value="Genomic_DNA"/>
</dbReference>